<evidence type="ECO:0000313" key="1">
    <source>
        <dbReference type="EMBL" id="KJH46327.1"/>
    </source>
</evidence>
<dbReference type="Proteomes" id="UP000053766">
    <property type="component" value="Unassembled WGS sequence"/>
</dbReference>
<accession>A0A0D8XRF3</accession>
<reference evidence="1 2" key="1">
    <citation type="submission" date="2013-11" db="EMBL/GenBank/DDBJ databases">
        <title>Draft genome of the bovine lungworm Dictyocaulus viviparus.</title>
        <authorList>
            <person name="Mitreva M."/>
        </authorList>
    </citation>
    <scope>NUCLEOTIDE SEQUENCE [LARGE SCALE GENOMIC DNA]</scope>
    <source>
        <strain evidence="1 2">HannoverDv2000</strain>
    </source>
</reference>
<dbReference type="AlphaFoldDB" id="A0A0D8XRF3"/>
<dbReference type="EMBL" id="KN716358">
    <property type="protein sequence ID" value="KJH46327.1"/>
    <property type="molecule type" value="Genomic_DNA"/>
</dbReference>
<evidence type="ECO:0000313" key="2">
    <source>
        <dbReference type="Proteomes" id="UP000053766"/>
    </source>
</evidence>
<keyword evidence="2" id="KW-1185">Reference proteome</keyword>
<reference evidence="2" key="2">
    <citation type="journal article" date="2016" name="Sci. Rep.">
        <title>Dictyocaulus viviparus genome, variome and transcriptome elucidate lungworm biology and support future intervention.</title>
        <authorList>
            <person name="McNulty S.N."/>
            <person name="Strube C."/>
            <person name="Rosa B.A."/>
            <person name="Martin J.C."/>
            <person name="Tyagi R."/>
            <person name="Choi Y.J."/>
            <person name="Wang Q."/>
            <person name="Hallsworth Pepin K."/>
            <person name="Zhang X."/>
            <person name="Ozersky P."/>
            <person name="Wilson R.K."/>
            <person name="Sternberg P.W."/>
            <person name="Gasser R.B."/>
            <person name="Mitreva M."/>
        </authorList>
    </citation>
    <scope>NUCLEOTIDE SEQUENCE [LARGE SCALE GENOMIC DNA]</scope>
    <source>
        <strain evidence="2">HannoverDv2000</strain>
    </source>
</reference>
<organism evidence="1 2">
    <name type="scientific">Dictyocaulus viviparus</name>
    <name type="common">Bovine lungworm</name>
    <dbReference type="NCBI Taxonomy" id="29172"/>
    <lineage>
        <taxon>Eukaryota</taxon>
        <taxon>Metazoa</taxon>
        <taxon>Ecdysozoa</taxon>
        <taxon>Nematoda</taxon>
        <taxon>Chromadorea</taxon>
        <taxon>Rhabditida</taxon>
        <taxon>Rhabditina</taxon>
        <taxon>Rhabditomorpha</taxon>
        <taxon>Strongyloidea</taxon>
        <taxon>Metastrongylidae</taxon>
        <taxon>Dictyocaulus</taxon>
    </lineage>
</organism>
<name>A0A0D8XRF3_DICVI</name>
<protein>
    <submittedName>
        <fullName evidence="1">Uncharacterized protein</fullName>
    </submittedName>
</protein>
<gene>
    <name evidence="1" type="ORF">DICVIV_07598</name>
</gene>
<sequence length="104" mass="12399">MNRVVVLSNWKAKKLDVLTRYLRKILKDDGKKIVVYDLIWIDKPMMTITILFDSGDVIFNDARKLGRWRSDYSIDFSQIHGKRLYIENMIQFLPYLGSFFLVFC</sequence>
<proteinExistence type="predicted"/>